<evidence type="ECO:0000313" key="1">
    <source>
        <dbReference type="EMBL" id="KAH7924758.1"/>
    </source>
</evidence>
<name>A0ACB8BJN8_9AGAM</name>
<reference evidence="1" key="1">
    <citation type="journal article" date="2021" name="New Phytol.">
        <title>Evolutionary innovations through gain and loss of genes in the ectomycorrhizal Boletales.</title>
        <authorList>
            <person name="Wu G."/>
            <person name="Miyauchi S."/>
            <person name="Morin E."/>
            <person name="Kuo A."/>
            <person name="Drula E."/>
            <person name="Varga T."/>
            <person name="Kohler A."/>
            <person name="Feng B."/>
            <person name="Cao Y."/>
            <person name="Lipzen A."/>
            <person name="Daum C."/>
            <person name="Hundley H."/>
            <person name="Pangilinan J."/>
            <person name="Johnson J."/>
            <person name="Barry K."/>
            <person name="LaButti K."/>
            <person name="Ng V."/>
            <person name="Ahrendt S."/>
            <person name="Min B."/>
            <person name="Choi I.G."/>
            <person name="Park H."/>
            <person name="Plett J.M."/>
            <person name="Magnuson J."/>
            <person name="Spatafora J.W."/>
            <person name="Nagy L.G."/>
            <person name="Henrissat B."/>
            <person name="Grigoriev I.V."/>
            <person name="Yang Z.L."/>
            <person name="Xu J."/>
            <person name="Martin F.M."/>
        </authorList>
    </citation>
    <scope>NUCLEOTIDE SEQUENCE</scope>
    <source>
        <strain evidence="1">KUC20120723A-06</strain>
    </source>
</reference>
<protein>
    <submittedName>
        <fullName evidence="1">Uncharacterized protein</fullName>
    </submittedName>
</protein>
<comment type="caution">
    <text evidence="1">The sequence shown here is derived from an EMBL/GenBank/DDBJ whole genome shotgun (WGS) entry which is preliminary data.</text>
</comment>
<dbReference type="Proteomes" id="UP000790709">
    <property type="component" value="Unassembled WGS sequence"/>
</dbReference>
<sequence length="155" mass="17416">MGCSQNLIYTPTNPRHPYQFPGVHMPPHRTPGEWNRYLSIPSALIKFEASPSNSRCLERTTCVPIESRVSLSNLRHLERTTCVSIGPQASSSISRYLKLTSSDWNESQASPSDPRCPEQITHAPTEPQASPPNPRRLQQNRCVLIELSTHLPSLF</sequence>
<dbReference type="EMBL" id="MU266417">
    <property type="protein sequence ID" value="KAH7924758.1"/>
    <property type="molecule type" value="Genomic_DNA"/>
</dbReference>
<keyword evidence="2" id="KW-1185">Reference proteome</keyword>
<proteinExistence type="predicted"/>
<accession>A0ACB8BJN8</accession>
<evidence type="ECO:0000313" key="2">
    <source>
        <dbReference type="Proteomes" id="UP000790709"/>
    </source>
</evidence>
<organism evidence="1 2">
    <name type="scientific">Leucogyrophana mollusca</name>
    <dbReference type="NCBI Taxonomy" id="85980"/>
    <lineage>
        <taxon>Eukaryota</taxon>
        <taxon>Fungi</taxon>
        <taxon>Dikarya</taxon>
        <taxon>Basidiomycota</taxon>
        <taxon>Agaricomycotina</taxon>
        <taxon>Agaricomycetes</taxon>
        <taxon>Agaricomycetidae</taxon>
        <taxon>Boletales</taxon>
        <taxon>Boletales incertae sedis</taxon>
        <taxon>Leucogyrophana</taxon>
    </lineage>
</organism>
<gene>
    <name evidence="1" type="ORF">BV22DRAFT_1034819</name>
</gene>